<reference evidence="1 2" key="1">
    <citation type="submission" date="2019-03" db="EMBL/GenBank/DDBJ databases">
        <title>Single cell metagenomics reveals metabolic interactions within the superorganism composed of flagellate Streblomastix strix and complex community of Bacteroidetes bacteria on its surface.</title>
        <authorList>
            <person name="Treitli S.C."/>
            <person name="Kolisko M."/>
            <person name="Husnik F."/>
            <person name="Keeling P."/>
            <person name="Hampl V."/>
        </authorList>
    </citation>
    <scope>NUCLEOTIDE SEQUENCE [LARGE SCALE GENOMIC DNA]</scope>
    <source>
        <strain evidence="1">ST1C</strain>
    </source>
</reference>
<accession>A0A5J4X095</accession>
<dbReference type="Proteomes" id="UP000324800">
    <property type="component" value="Unassembled WGS sequence"/>
</dbReference>
<dbReference type="EMBL" id="SNRW01000542">
    <property type="protein sequence ID" value="KAA6400560.1"/>
    <property type="molecule type" value="Genomic_DNA"/>
</dbReference>
<sequence length="92" mass="10458">MKQANFFAGISSSILVMRGGVEFVQYQKEFSDSAGVVLLLVAKNQKEFEVDILKDGQPHKIELLAQTQCEVDNCSKKYDERQVCELPHLKHM</sequence>
<evidence type="ECO:0000313" key="1">
    <source>
        <dbReference type="EMBL" id="KAA6400560.1"/>
    </source>
</evidence>
<gene>
    <name evidence="1" type="ORF">EZS28_003911</name>
</gene>
<dbReference type="AlphaFoldDB" id="A0A5J4X095"/>
<comment type="caution">
    <text evidence="1">The sequence shown here is derived from an EMBL/GenBank/DDBJ whole genome shotgun (WGS) entry which is preliminary data.</text>
</comment>
<organism evidence="1 2">
    <name type="scientific">Streblomastix strix</name>
    <dbReference type="NCBI Taxonomy" id="222440"/>
    <lineage>
        <taxon>Eukaryota</taxon>
        <taxon>Metamonada</taxon>
        <taxon>Preaxostyla</taxon>
        <taxon>Oxymonadida</taxon>
        <taxon>Streblomastigidae</taxon>
        <taxon>Streblomastix</taxon>
    </lineage>
</organism>
<proteinExistence type="predicted"/>
<evidence type="ECO:0000313" key="2">
    <source>
        <dbReference type="Proteomes" id="UP000324800"/>
    </source>
</evidence>
<protein>
    <submittedName>
        <fullName evidence="1">Uncharacterized protein</fullName>
    </submittedName>
</protein>
<name>A0A5J4X095_9EUKA</name>